<dbReference type="GO" id="GO:0015187">
    <property type="term" value="F:glycine transmembrane transporter activity"/>
    <property type="evidence" value="ECO:0007669"/>
    <property type="project" value="TreeGrafter"/>
</dbReference>
<dbReference type="GO" id="GO:0005739">
    <property type="term" value="C:mitochondrion"/>
    <property type="evidence" value="ECO:0007669"/>
    <property type="project" value="TreeGrafter"/>
</dbReference>
<comment type="similarity">
    <text evidence="5">Belongs to the mitochondrial carrier (TC 2.A.29) family.</text>
</comment>
<evidence type="ECO:0000256" key="5">
    <source>
        <dbReference type="RuleBase" id="RU000488"/>
    </source>
</evidence>
<dbReference type="SUPFAM" id="SSF103506">
    <property type="entry name" value="Mitochondrial carrier"/>
    <property type="match status" value="1"/>
</dbReference>
<dbReference type="AlphaFoldDB" id="A0A8J4LPU1"/>
<evidence type="ECO:0000256" key="2">
    <source>
        <dbReference type="ARBA" id="ARBA00022692"/>
    </source>
</evidence>
<evidence type="ECO:0000256" key="3">
    <source>
        <dbReference type="ARBA" id="ARBA00023136"/>
    </source>
</evidence>
<dbReference type="InterPro" id="IPR023395">
    <property type="entry name" value="MCP_dom_sf"/>
</dbReference>
<organism evidence="6 7">
    <name type="scientific">Volvox reticuliferus</name>
    <dbReference type="NCBI Taxonomy" id="1737510"/>
    <lineage>
        <taxon>Eukaryota</taxon>
        <taxon>Viridiplantae</taxon>
        <taxon>Chlorophyta</taxon>
        <taxon>core chlorophytes</taxon>
        <taxon>Chlorophyceae</taxon>
        <taxon>CS clade</taxon>
        <taxon>Chlamydomonadales</taxon>
        <taxon>Volvocaceae</taxon>
        <taxon>Volvox</taxon>
    </lineage>
</organism>
<dbReference type="Gene3D" id="1.50.40.10">
    <property type="entry name" value="Mitochondrial carrier domain"/>
    <property type="match status" value="1"/>
</dbReference>
<dbReference type="EMBL" id="BNCQ01000016">
    <property type="protein sequence ID" value="GIM04324.1"/>
    <property type="molecule type" value="Genomic_DNA"/>
</dbReference>
<dbReference type="PANTHER" id="PTHR46181">
    <property type="entry name" value="MITOCHONDRIAL GLYCINE TRANSPORTER"/>
    <property type="match status" value="1"/>
</dbReference>
<dbReference type="GO" id="GO:1904983">
    <property type="term" value="P:glycine import into mitochondrion"/>
    <property type="evidence" value="ECO:0007669"/>
    <property type="project" value="TreeGrafter"/>
</dbReference>
<evidence type="ECO:0000313" key="6">
    <source>
        <dbReference type="EMBL" id="GIM04324.1"/>
    </source>
</evidence>
<dbReference type="PROSITE" id="PS50920">
    <property type="entry name" value="SOLCAR"/>
    <property type="match status" value="1"/>
</dbReference>
<sequence>MDYACTRRNVDLRQPLDVVRTKMQADAARGVVRGTLATVRVVLLEQGFRGFWAGTGPSVIRVGLGAGMHFVLLEQIRWLLSNPGADGALQLSNMGAAMSGGATKHCSPFYDVTLLLCPSLAVASAAFYCSRTS</sequence>
<comment type="caution">
    <text evidence="6">The sequence shown here is derived from an EMBL/GenBank/DDBJ whole genome shotgun (WGS) entry which is preliminary data.</text>
</comment>
<feature type="repeat" description="Solcar" evidence="4">
    <location>
        <begin position="1"/>
        <end position="79"/>
    </location>
</feature>
<dbReference type="InterPro" id="IPR018108">
    <property type="entry name" value="MCP_transmembrane"/>
</dbReference>
<dbReference type="GO" id="GO:0016020">
    <property type="term" value="C:membrane"/>
    <property type="evidence" value="ECO:0007669"/>
    <property type="project" value="UniProtKB-SubCell"/>
</dbReference>
<evidence type="ECO:0000313" key="7">
    <source>
        <dbReference type="Proteomes" id="UP000722791"/>
    </source>
</evidence>
<name>A0A8J4LPU1_9CHLO</name>
<keyword evidence="5" id="KW-0813">Transport</keyword>
<accession>A0A8J4LPU1</accession>
<gene>
    <name evidence="6" type="ORF">Vretimale_8898</name>
</gene>
<dbReference type="PANTHER" id="PTHR46181:SF3">
    <property type="entry name" value="MITOCHONDRIAL GLYCINE TRANSPORTER"/>
    <property type="match status" value="1"/>
</dbReference>
<keyword evidence="3 4" id="KW-0472">Membrane</keyword>
<reference evidence="6" key="1">
    <citation type="journal article" date="2021" name="Proc. Natl. Acad. Sci. U.S.A.">
        <title>Three genomes in the algal genus Volvox reveal the fate of a haploid sex-determining region after a transition to homothallism.</title>
        <authorList>
            <person name="Yamamoto K."/>
            <person name="Hamaji T."/>
            <person name="Kawai-Toyooka H."/>
            <person name="Matsuzaki R."/>
            <person name="Takahashi F."/>
            <person name="Nishimura Y."/>
            <person name="Kawachi M."/>
            <person name="Noguchi H."/>
            <person name="Minakuchi Y."/>
            <person name="Umen J.G."/>
            <person name="Toyoda A."/>
            <person name="Nozaki H."/>
        </authorList>
    </citation>
    <scope>NUCLEOTIDE SEQUENCE</scope>
    <source>
        <strain evidence="6">NIES-3785</strain>
    </source>
</reference>
<dbReference type="Proteomes" id="UP000722791">
    <property type="component" value="Unassembled WGS sequence"/>
</dbReference>
<protein>
    <submittedName>
        <fullName evidence="6">Uncharacterized protein</fullName>
    </submittedName>
</protein>
<proteinExistence type="inferred from homology"/>
<keyword evidence="2 4" id="KW-0812">Transmembrane</keyword>
<evidence type="ECO:0000256" key="1">
    <source>
        <dbReference type="ARBA" id="ARBA00004141"/>
    </source>
</evidence>
<evidence type="ECO:0000256" key="4">
    <source>
        <dbReference type="PROSITE-ProRule" id="PRU00282"/>
    </source>
</evidence>
<comment type="subcellular location">
    <subcellularLocation>
        <location evidence="1">Membrane</location>
        <topology evidence="1">Multi-pass membrane protein</topology>
    </subcellularLocation>
</comment>
<dbReference type="Pfam" id="PF00153">
    <property type="entry name" value="Mito_carr"/>
    <property type="match status" value="1"/>
</dbReference>